<keyword evidence="3" id="KW-1185">Reference proteome</keyword>
<feature type="transmembrane region" description="Helical" evidence="1">
    <location>
        <begin position="111"/>
        <end position="135"/>
    </location>
</feature>
<gene>
    <name evidence="2" type="ORF">NW209_08120</name>
</gene>
<name>A0AAW5N046_9BACT</name>
<feature type="transmembrane region" description="Helical" evidence="1">
    <location>
        <begin position="147"/>
        <end position="167"/>
    </location>
</feature>
<evidence type="ECO:0000313" key="3">
    <source>
        <dbReference type="Proteomes" id="UP001204579"/>
    </source>
</evidence>
<keyword evidence="1" id="KW-0472">Membrane</keyword>
<keyword evidence="1" id="KW-1133">Transmembrane helix</keyword>
<protein>
    <submittedName>
        <fullName evidence="2">ECF transporter S component</fullName>
    </submittedName>
</protein>
<proteinExistence type="predicted"/>
<comment type="caution">
    <text evidence="2">The sequence shown here is derived from an EMBL/GenBank/DDBJ whole genome shotgun (WGS) entry which is preliminary data.</text>
</comment>
<dbReference type="EMBL" id="JANRHJ010000008">
    <property type="protein sequence ID" value="MCR8873978.1"/>
    <property type="molecule type" value="Genomic_DNA"/>
</dbReference>
<feature type="transmembrane region" description="Helical" evidence="1">
    <location>
        <begin position="85"/>
        <end position="104"/>
    </location>
</feature>
<dbReference type="Proteomes" id="UP001204579">
    <property type="component" value="Unassembled WGS sequence"/>
</dbReference>
<accession>A0AAW5N046</accession>
<evidence type="ECO:0000256" key="1">
    <source>
        <dbReference type="SAM" id="Phobius"/>
    </source>
</evidence>
<keyword evidence="1" id="KW-0812">Transmembrane</keyword>
<dbReference type="RefSeq" id="WP_022339719.1">
    <property type="nucleotide sequence ID" value="NZ_CALULB010000004.1"/>
</dbReference>
<feature type="transmembrane region" description="Helical" evidence="1">
    <location>
        <begin position="37"/>
        <end position="56"/>
    </location>
</feature>
<evidence type="ECO:0000313" key="2">
    <source>
        <dbReference type="EMBL" id="MCR8873978.1"/>
    </source>
</evidence>
<sequence length="171" mass="18946">MESSAKLYALKYTNVNTYLFALLFIVGNILLPQVCHLAYLGGPTWLPIYFFTLIGAYKYGMRVGLLTALLSPVINSWLFGMPALAVLPAILVKSVLLALAAGFMAQRLKRVTLWSLLAVVLSYQVVGSLVEWGLVHDFVAAMQDFRIGIPGMLLQVFGGYGLLKWMAKKNW</sequence>
<feature type="transmembrane region" description="Helical" evidence="1">
    <location>
        <begin position="12"/>
        <end position="31"/>
    </location>
</feature>
<dbReference type="AlphaFoldDB" id="A0AAW5N046"/>
<reference evidence="2 3" key="1">
    <citation type="submission" date="2022-08" db="EMBL/GenBank/DDBJ databases">
        <authorList>
            <person name="Zeman M."/>
            <person name="Kubasova T."/>
        </authorList>
    </citation>
    <scope>NUCLEOTIDE SEQUENCE [LARGE SCALE GENOMIC DNA]</scope>
    <source>
        <strain evidence="2 3">ET62</strain>
    </source>
</reference>
<organism evidence="2 3">
    <name type="scientific">Phocaeicola barnesiae</name>
    <dbReference type="NCBI Taxonomy" id="376804"/>
    <lineage>
        <taxon>Bacteria</taxon>
        <taxon>Pseudomonadati</taxon>
        <taxon>Bacteroidota</taxon>
        <taxon>Bacteroidia</taxon>
        <taxon>Bacteroidales</taxon>
        <taxon>Bacteroidaceae</taxon>
        <taxon>Phocaeicola</taxon>
    </lineage>
</organism>